<sequence length="67" mass="7699">MDTKESKTPKELKELVEWQCEPEHGTDSHPEEQPEAQRSDNGMYRLLPVAVVVAIVLLLAFWFFGAR</sequence>
<dbReference type="EMBL" id="LT670847">
    <property type="protein sequence ID" value="SHM07649.1"/>
    <property type="molecule type" value="Genomic_DNA"/>
</dbReference>
<evidence type="ECO:0000313" key="2">
    <source>
        <dbReference type="EMBL" id="SHM07649.1"/>
    </source>
</evidence>
<dbReference type="OrthoDB" id="6174536at2"/>
<dbReference type="InParanoid" id="A0A1M7FVI4"/>
<dbReference type="RefSeq" id="WP_079551930.1">
    <property type="nucleotide sequence ID" value="NZ_LT670847.1"/>
</dbReference>
<reference evidence="2 3" key="1">
    <citation type="submission" date="2016-11" db="EMBL/GenBank/DDBJ databases">
        <authorList>
            <person name="Jaros S."/>
            <person name="Januszkiewicz K."/>
            <person name="Wedrychowicz H."/>
        </authorList>
    </citation>
    <scope>NUCLEOTIDE SEQUENCE [LARGE SCALE GENOMIC DNA]</scope>
    <source>
        <strain evidence="2 3">ACAM 12</strain>
    </source>
</reference>
<dbReference type="STRING" id="29571.SAMN05878437_1102"/>
<protein>
    <submittedName>
        <fullName evidence="2">Uncharacterized protein</fullName>
    </submittedName>
</protein>
<evidence type="ECO:0000313" key="3">
    <source>
        <dbReference type="Proteomes" id="UP000190911"/>
    </source>
</evidence>
<name>A0A1M7FVI4_9GAMM</name>
<gene>
    <name evidence="2" type="ORF">SAMN05878437_1102</name>
</gene>
<keyword evidence="1" id="KW-0472">Membrane</keyword>
<keyword evidence="1" id="KW-1133">Transmembrane helix</keyword>
<evidence type="ECO:0000256" key="1">
    <source>
        <dbReference type="SAM" id="Phobius"/>
    </source>
</evidence>
<proteinExistence type="predicted"/>
<keyword evidence="1" id="KW-0812">Transmembrane</keyword>
<dbReference type="Proteomes" id="UP000190911">
    <property type="component" value="Chromosome I"/>
</dbReference>
<keyword evidence="3" id="KW-1185">Reference proteome</keyword>
<dbReference type="AlphaFoldDB" id="A0A1M7FVI4"/>
<accession>A0A1M7FVI4</accession>
<feature type="transmembrane region" description="Helical" evidence="1">
    <location>
        <begin position="46"/>
        <end position="64"/>
    </location>
</feature>
<organism evidence="2 3">
    <name type="scientific">Vreelandella subglaciescola</name>
    <dbReference type="NCBI Taxonomy" id="29571"/>
    <lineage>
        <taxon>Bacteria</taxon>
        <taxon>Pseudomonadati</taxon>
        <taxon>Pseudomonadota</taxon>
        <taxon>Gammaproteobacteria</taxon>
        <taxon>Oceanospirillales</taxon>
        <taxon>Halomonadaceae</taxon>
        <taxon>Vreelandella</taxon>
    </lineage>
</organism>